<dbReference type="Gene3D" id="3.40.30.10">
    <property type="entry name" value="Glutaredoxin"/>
    <property type="match status" value="1"/>
</dbReference>
<dbReference type="InterPro" id="IPR013766">
    <property type="entry name" value="Thioredoxin_domain"/>
</dbReference>
<dbReference type="KEGG" id="cpi:Cpin_5344"/>
<dbReference type="GO" id="GO:0016209">
    <property type="term" value="F:antioxidant activity"/>
    <property type="evidence" value="ECO:0007669"/>
    <property type="project" value="InterPro"/>
</dbReference>
<evidence type="ECO:0000313" key="3">
    <source>
        <dbReference type="Proteomes" id="UP000002215"/>
    </source>
</evidence>
<dbReference type="AlphaFoldDB" id="A0A979G8K9"/>
<organism evidence="2 3">
    <name type="scientific">Chitinophaga pinensis (strain ATCC 43595 / DSM 2588 / LMG 13176 / NBRC 15968 / NCIMB 11800 / UQM 2034)</name>
    <dbReference type="NCBI Taxonomy" id="485918"/>
    <lineage>
        <taxon>Bacteria</taxon>
        <taxon>Pseudomonadati</taxon>
        <taxon>Bacteroidota</taxon>
        <taxon>Chitinophagia</taxon>
        <taxon>Chitinophagales</taxon>
        <taxon>Chitinophagaceae</taxon>
        <taxon>Chitinophaga</taxon>
    </lineage>
</organism>
<accession>A0A979G8K9</accession>
<dbReference type="CDD" id="cd02966">
    <property type="entry name" value="TlpA_like_family"/>
    <property type="match status" value="1"/>
</dbReference>
<reference evidence="3" key="1">
    <citation type="submission" date="2009-08" db="EMBL/GenBank/DDBJ databases">
        <title>The complete genome of Chitinophaga pinensis DSM 2588.</title>
        <authorList>
            <consortium name="US DOE Joint Genome Institute (JGI-PGF)"/>
            <person name="Lucas S."/>
            <person name="Copeland A."/>
            <person name="Lapidus A."/>
            <person name="Glavina del Rio T."/>
            <person name="Dalin E."/>
            <person name="Tice H."/>
            <person name="Bruce D."/>
            <person name="Goodwin L."/>
            <person name="Pitluck S."/>
            <person name="Kyrpides N."/>
            <person name="Mavromatis K."/>
            <person name="Ivanova N."/>
            <person name="Mikhailova N."/>
            <person name="Sims D."/>
            <person name="Meinche L."/>
            <person name="Brettin T."/>
            <person name="Detter J.C."/>
            <person name="Han C."/>
            <person name="Larimer F."/>
            <person name="Land M."/>
            <person name="Hauser L."/>
            <person name="Markowitz V."/>
            <person name="Cheng J.-F."/>
            <person name="Hugenholtz P."/>
            <person name="Woyke T."/>
            <person name="Wu D."/>
            <person name="Spring S."/>
            <person name="Klenk H.-P."/>
            <person name="Eisen J.A."/>
        </authorList>
    </citation>
    <scope>NUCLEOTIDE SEQUENCE [LARGE SCALE GENOMIC DNA]</scope>
    <source>
        <strain evidence="3">ATCC 43595 / DSM 2588 / LMG 13176 / NBRC 15968 / NCIMB 11800 / UQM 2034</strain>
    </source>
</reference>
<sequence length="661" mass="74632">MSVLALSLGVTYQAYSQTDSVRLTGLGTPVAGDTLRLSYNPAGGPLQGKEKIQGIIYLFNNYRWVVDDIALVKHKGILEGKYGVPANCAFVAIRFVTEENGYVVLADNNNDFGYVATTVDKQGAKLPGGVLAWGIFRKPSIHKAPDGYFDKKDISDEALEMWVRKEMEQYPQNMPKYFDSYLTMLKISKGDEFPVVAPRNLERFARLPGIDESGYQLIWDTYRFGLKDTQKADSVKKVITQLYPHGRVMRFDKYSAAFSRDAATDQKIADMEGFLKEFPVADYRKDSTATQGFIYLNAYRTLASLYFDKGQYDKLLAMIPDMDFAALNEIYHANIHKAFSLKQMPVDQLYPISKAFIDAMLQKRTDLSYMDGTRNTPRQATENATRQLDTKLAVHIRLLAKMGRYNEASPYLAQLSEAGKYSNANLNETRIAILENTGNQQMVLPTLEMAIKVNTATPAMIEKLKTLYTEKNGQATGFEQYRESLKSAEDISKTKAEIQAKLINEKITAFRLTDINGKTVNSADWKDKIVVIDFWATWCGPCKMAFPGMQMAVDKYANDPAVGFYFISTMETTQDYKQKVKDYIKTSGYRFNVLYDEQTAKNGVNNKVFKSMAPVFQSSAIPRKAIIKNGVMRYTAEGYQGSPSKLYDELTYVIELLKAEN</sequence>
<dbReference type="PROSITE" id="PS51352">
    <property type="entry name" value="THIOREDOXIN_2"/>
    <property type="match status" value="1"/>
</dbReference>
<protein>
    <submittedName>
        <fullName evidence="2">Alkyl hydroperoxide reductase/ Thiol specific antioxidant/ Mal allergen</fullName>
    </submittedName>
</protein>
<dbReference type="InterPro" id="IPR000866">
    <property type="entry name" value="AhpC/TSA"/>
</dbReference>
<dbReference type="InterPro" id="IPR050553">
    <property type="entry name" value="Thioredoxin_ResA/DsbE_sf"/>
</dbReference>
<name>A0A979G8K9_CHIPD</name>
<dbReference type="PANTHER" id="PTHR42852">
    <property type="entry name" value="THIOL:DISULFIDE INTERCHANGE PROTEIN DSBE"/>
    <property type="match status" value="1"/>
</dbReference>
<evidence type="ECO:0000259" key="1">
    <source>
        <dbReference type="PROSITE" id="PS51352"/>
    </source>
</evidence>
<gene>
    <name evidence="2" type="ordered locus">Cpin_5344</name>
</gene>
<dbReference type="PANTHER" id="PTHR42852:SF17">
    <property type="entry name" value="THIOREDOXIN-LIKE PROTEIN HI_1115"/>
    <property type="match status" value="1"/>
</dbReference>
<dbReference type="InterPro" id="IPR036249">
    <property type="entry name" value="Thioredoxin-like_sf"/>
</dbReference>
<dbReference type="Pfam" id="PF00578">
    <property type="entry name" value="AhpC-TSA"/>
    <property type="match status" value="1"/>
</dbReference>
<reference evidence="2 3" key="2">
    <citation type="journal article" date="2010" name="Stand. Genomic Sci.">
        <title>Complete genome sequence of Chitinophaga pinensis type strain (UQM 2034).</title>
        <authorList>
            <person name="Glavina Del Rio T."/>
            <person name="Abt B."/>
            <person name="Spring S."/>
            <person name="Lapidus A."/>
            <person name="Nolan M."/>
            <person name="Tice H."/>
            <person name="Copeland A."/>
            <person name="Cheng J.F."/>
            <person name="Chen F."/>
            <person name="Bruce D."/>
            <person name="Goodwin L."/>
            <person name="Pitluck S."/>
            <person name="Ivanova N."/>
            <person name="Mavromatis K."/>
            <person name="Mikhailova N."/>
            <person name="Pati A."/>
            <person name="Chen A."/>
            <person name="Palaniappan K."/>
            <person name="Land M."/>
            <person name="Hauser L."/>
            <person name="Chang Y.J."/>
            <person name="Jeffries C.D."/>
            <person name="Chain P."/>
            <person name="Saunders E."/>
            <person name="Detter J.C."/>
            <person name="Brettin T."/>
            <person name="Rohde M."/>
            <person name="Goker M."/>
            <person name="Bristow J."/>
            <person name="Eisen J.A."/>
            <person name="Markowitz V."/>
            <person name="Hugenholtz P."/>
            <person name="Kyrpides N.C."/>
            <person name="Klenk H.P."/>
            <person name="Lucas S."/>
        </authorList>
    </citation>
    <scope>NUCLEOTIDE SEQUENCE [LARGE SCALE GENOMIC DNA]</scope>
    <source>
        <strain evidence="3">ATCC 43595 / DSM 2588 / LMG 13176 / NBRC 15968 / NCIMB 11800 / UQM 2034</strain>
    </source>
</reference>
<dbReference type="GO" id="GO:0016491">
    <property type="term" value="F:oxidoreductase activity"/>
    <property type="evidence" value="ECO:0007669"/>
    <property type="project" value="InterPro"/>
</dbReference>
<dbReference type="EMBL" id="CP001699">
    <property type="protein sequence ID" value="ACU62775.1"/>
    <property type="molecule type" value="Genomic_DNA"/>
</dbReference>
<dbReference type="Proteomes" id="UP000002215">
    <property type="component" value="Chromosome"/>
</dbReference>
<feature type="domain" description="Thioredoxin" evidence="1">
    <location>
        <begin position="501"/>
        <end position="659"/>
    </location>
</feature>
<evidence type="ECO:0000313" key="2">
    <source>
        <dbReference type="EMBL" id="ACU62775.1"/>
    </source>
</evidence>
<dbReference type="SUPFAM" id="SSF52833">
    <property type="entry name" value="Thioredoxin-like"/>
    <property type="match status" value="1"/>
</dbReference>
<proteinExistence type="predicted"/>